<dbReference type="PANTHER" id="PTHR43441">
    <property type="entry name" value="RIBOSOMAL-PROTEIN-SERINE ACETYLTRANSFERASE"/>
    <property type="match status" value="1"/>
</dbReference>
<dbReference type="InterPro" id="IPR016181">
    <property type="entry name" value="Acyl_CoA_acyltransferase"/>
</dbReference>
<keyword evidence="3" id="KW-1185">Reference proteome</keyword>
<sequence>MAITDLSWPHPDATRSRIRLDAVPAELIHALARGEAHDPRATPYLAGPDFEGLWRIRSAQIAATPADIPWVTRFLVDPDLPTPVGVAGFHGGPDESGMVEVGYSVDPAWRRRGYARSALEILIAQAQSHPSVRTIRATIGPDNLASIALVTAYGFTENGEQWDDEDGREIIYEIAAG</sequence>
<dbReference type="GO" id="GO:0016740">
    <property type="term" value="F:transferase activity"/>
    <property type="evidence" value="ECO:0007669"/>
    <property type="project" value="UniProtKB-KW"/>
</dbReference>
<dbReference type="InterPro" id="IPR051908">
    <property type="entry name" value="Ribosomal_N-acetyltransferase"/>
</dbReference>
<gene>
    <name evidence="2" type="ORF">Q9S71_05195</name>
</gene>
<dbReference type="EC" id="2.-.-.-" evidence="2"/>
<keyword evidence="2" id="KW-0808">Transferase</keyword>
<accession>A0ABU3G8R9</accession>
<dbReference type="PROSITE" id="PS51186">
    <property type="entry name" value="GNAT"/>
    <property type="match status" value="1"/>
</dbReference>
<feature type="domain" description="N-acetyltransferase" evidence="1">
    <location>
        <begin position="40"/>
        <end position="177"/>
    </location>
</feature>
<proteinExistence type="predicted"/>
<organism evidence="2 3">
    <name type="scientific">Microbacterium gawkjiense</name>
    <dbReference type="NCBI Taxonomy" id="3067309"/>
    <lineage>
        <taxon>Bacteria</taxon>
        <taxon>Bacillati</taxon>
        <taxon>Actinomycetota</taxon>
        <taxon>Actinomycetes</taxon>
        <taxon>Micrococcales</taxon>
        <taxon>Microbacteriaceae</taxon>
        <taxon>Microbacterium</taxon>
    </lineage>
</organism>
<name>A0ABU3G8R9_9MICO</name>
<dbReference type="Proteomes" id="UP001251849">
    <property type="component" value="Unassembled WGS sequence"/>
</dbReference>
<dbReference type="PANTHER" id="PTHR43441:SF6">
    <property type="entry name" value="N-ACETYLTRANSFERASE DOMAIN-CONTAINING PROTEIN"/>
    <property type="match status" value="1"/>
</dbReference>
<dbReference type="InterPro" id="IPR000182">
    <property type="entry name" value="GNAT_dom"/>
</dbReference>
<reference evidence="2 3" key="1">
    <citation type="submission" date="2023-08" db="EMBL/GenBank/DDBJ databases">
        <title>Microbacterium aquilitoris sp. nov. and Microbacterium gwkjibeachense sp. nov., isolated from beach.</title>
        <authorList>
            <person name="Lee S.D."/>
            <person name="Yang H."/>
            <person name="Kim I."/>
        </authorList>
    </citation>
    <scope>NUCLEOTIDE SEQUENCE [LARGE SCALE GENOMIC DNA]</scope>
    <source>
        <strain evidence="2 3">KSW4-11</strain>
    </source>
</reference>
<evidence type="ECO:0000313" key="3">
    <source>
        <dbReference type="Proteomes" id="UP001251849"/>
    </source>
</evidence>
<dbReference type="EMBL" id="JAUZVV010000001">
    <property type="protein sequence ID" value="MDT3316212.1"/>
    <property type="molecule type" value="Genomic_DNA"/>
</dbReference>
<evidence type="ECO:0000259" key="1">
    <source>
        <dbReference type="PROSITE" id="PS51186"/>
    </source>
</evidence>
<comment type="caution">
    <text evidence="2">The sequence shown here is derived from an EMBL/GenBank/DDBJ whole genome shotgun (WGS) entry which is preliminary data.</text>
</comment>
<dbReference type="Gene3D" id="3.40.630.30">
    <property type="match status" value="1"/>
</dbReference>
<dbReference type="RefSeq" id="WP_311860957.1">
    <property type="nucleotide sequence ID" value="NZ_JAUZVV010000001.1"/>
</dbReference>
<dbReference type="Pfam" id="PF13302">
    <property type="entry name" value="Acetyltransf_3"/>
    <property type="match status" value="1"/>
</dbReference>
<protein>
    <submittedName>
        <fullName evidence="2">GNAT family protein</fullName>
        <ecNumber evidence="2">2.-.-.-</ecNumber>
    </submittedName>
</protein>
<evidence type="ECO:0000313" key="2">
    <source>
        <dbReference type="EMBL" id="MDT3316212.1"/>
    </source>
</evidence>
<dbReference type="SUPFAM" id="SSF55729">
    <property type="entry name" value="Acyl-CoA N-acyltransferases (Nat)"/>
    <property type="match status" value="1"/>
</dbReference>
<dbReference type="CDD" id="cd04301">
    <property type="entry name" value="NAT_SF"/>
    <property type="match status" value="1"/>
</dbReference>